<dbReference type="SMART" id="SM00268">
    <property type="entry name" value="ACTIN"/>
    <property type="match status" value="1"/>
</dbReference>
<comment type="similarity">
    <text evidence="6">Belongs to the actin family.</text>
</comment>
<dbReference type="Proteomes" id="UP000492821">
    <property type="component" value="Unassembled WGS sequence"/>
</dbReference>
<keyword evidence="7" id="KW-1185">Reference proteome</keyword>
<dbReference type="Gene3D" id="3.90.640.10">
    <property type="entry name" value="Actin, Chain A, domain 4"/>
    <property type="match status" value="1"/>
</dbReference>
<evidence type="ECO:0000256" key="4">
    <source>
        <dbReference type="ARBA" id="ARBA00022840"/>
    </source>
</evidence>
<name>A0A7E4V5I4_PANRE</name>
<dbReference type="Gene3D" id="3.30.420.40">
    <property type="match status" value="2"/>
</dbReference>
<protein>
    <submittedName>
        <fullName evidence="8">Actin-related protein 2</fullName>
    </submittedName>
</protein>
<evidence type="ECO:0000256" key="5">
    <source>
        <dbReference type="ARBA" id="ARBA00023212"/>
    </source>
</evidence>
<evidence type="ECO:0000256" key="6">
    <source>
        <dbReference type="RuleBase" id="RU000487"/>
    </source>
</evidence>
<evidence type="ECO:0000256" key="1">
    <source>
        <dbReference type="ARBA" id="ARBA00004245"/>
    </source>
</evidence>
<dbReference type="SUPFAM" id="SSF53067">
    <property type="entry name" value="Actin-like ATPase domain"/>
    <property type="match status" value="2"/>
</dbReference>
<evidence type="ECO:0000256" key="2">
    <source>
        <dbReference type="ARBA" id="ARBA00022490"/>
    </source>
</evidence>
<dbReference type="GO" id="GO:0005856">
    <property type="term" value="C:cytoskeleton"/>
    <property type="evidence" value="ECO:0007669"/>
    <property type="project" value="UniProtKB-SubCell"/>
</dbReference>
<evidence type="ECO:0000313" key="8">
    <source>
        <dbReference type="WBParaSite" id="Pan_g1627.t1"/>
    </source>
</evidence>
<proteinExistence type="inferred from homology"/>
<keyword evidence="4" id="KW-0067">ATP-binding</keyword>
<reference evidence="8" key="2">
    <citation type="submission" date="2020-10" db="UniProtKB">
        <authorList>
            <consortium name="WormBaseParasite"/>
        </authorList>
    </citation>
    <scope>IDENTIFICATION</scope>
</reference>
<dbReference type="GO" id="GO:0005524">
    <property type="term" value="F:ATP binding"/>
    <property type="evidence" value="ECO:0007669"/>
    <property type="project" value="UniProtKB-KW"/>
</dbReference>
<keyword evidence="3" id="KW-0547">Nucleotide-binding</keyword>
<accession>A0A7E4V5I4</accession>
<comment type="subcellular location">
    <subcellularLocation>
        <location evidence="1">Cytoplasm</location>
        <location evidence="1">Cytoskeleton</location>
    </subcellularLocation>
</comment>
<dbReference type="InterPro" id="IPR043129">
    <property type="entry name" value="ATPase_NBD"/>
</dbReference>
<dbReference type="InterPro" id="IPR020902">
    <property type="entry name" value="Actin/actin-like_CS"/>
</dbReference>
<dbReference type="PROSITE" id="PS01132">
    <property type="entry name" value="ACTINS_ACT_LIKE"/>
    <property type="match status" value="1"/>
</dbReference>
<dbReference type="PANTHER" id="PTHR11937">
    <property type="entry name" value="ACTIN"/>
    <property type="match status" value="1"/>
</dbReference>
<organism evidence="7 8">
    <name type="scientific">Panagrellus redivivus</name>
    <name type="common">Microworm</name>
    <dbReference type="NCBI Taxonomy" id="6233"/>
    <lineage>
        <taxon>Eukaryota</taxon>
        <taxon>Metazoa</taxon>
        <taxon>Ecdysozoa</taxon>
        <taxon>Nematoda</taxon>
        <taxon>Chromadorea</taxon>
        <taxon>Rhabditida</taxon>
        <taxon>Tylenchina</taxon>
        <taxon>Panagrolaimomorpha</taxon>
        <taxon>Panagrolaimoidea</taxon>
        <taxon>Panagrolaimidae</taxon>
        <taxon>Panagrellus</taxon>
    </lineage>
</organism>
<sequence length="437" mass="49060">MVLVQLSLLDRSSNAMDSHGRRIVVVDNGSGFVKCGFAGENFPAHVFPSVVGRPQLKFRDTASKAHDPRYLAIGDEVVGLAKSMDIGYPMSNGIIRNWEDMRHVWDYTFGPSKLDIDPKDCKVLLTEAPLNPRQNREKLFECMFEEYGFHSVYVAIQAVLTLYAQGLLTGVVVDSGDGVTHFCPVYEGFAMNHLIKRLDIAGRNITQRLIKLLFNRGYAFNQSADFQTVQKIKEKLCYVAYDIDSETELANSTTTLLTHFRVDDRTVVKLEGERFLAPEALFQPNLVGMEVPGISEMLFNVIQSADMDVRAEFYKHIVLSGGSTMYPGLPGRLERELKQLYFTKIVKGDREQFKVNNYSQPLHVVFSAMLTSMVQTIEKQAFADSAHVLAFRNHASVVTEAPGDAALPMFMAYGKETMTKYLTQEKCFETCSGFGDD</sequence>
<dbReference type="FunFam" id="3.90.640.10:FF:000007">
    <property type="entry name" value="Actin like 7B"/>
    <property type="match status" value="1"/>
</dbReference>
<dbReference type="WBParaSite" id="Pan_g1627.t1">
    <property type="protein sequence ID" value="Pan_g1627.t1"/>
    <property type="gene ID" value="Pan_g1627"/>
</dbReference>
<dbReference type="Pfam" id="PF00022">
    <property type="entry name" value="Actin"/>
    <property type="match status" value="1"/>
</dbReference>
<dbReference type="AlphaFoldDB" id="A0A7E4V5I4"/>
<evidence type="ECO:0000313" key="7">
    <source>
        <dbReference type="Proteomes" id="UP000492821"/>
    </source>
</evidence>
<keyword evidence="5" id="KW-0206">Cytoskeleton</keyword>
<reference evidence="7" key="1">
    <citation type="journal article" date="2013" name="Genetics">
        <title>The draft genome and transcriptome of Panagrellus redivivus are shaped by the harsh demands of a free-living lifestyle.</title>
        <authorList>
            <person name="Srinivasan J."/>
            <person name="Dillman A.R."/>
            <person name="Macchietto M.G."/>
            <person name="Heikkinen L."/>
            <person name="Lakso M."/>
            <person name="Fracchia K.M."/>
            <person name="Antoshechkin I."/>
            <person name="Mortazavi A."/>
            <person name="Wong G."/>
            <person name="Sternberg P.W."/>
        </authorList>
    </citation>
    <scope>NUCLEOTIDE SEQUENCE [LARGE SCALE GENOMIC DNA]</scope>
    <source>
        <strain evidence="7">MT8872</strain>
    </source>
</reference>
<dbReference type="InterPro" id="IPR004000">
    <property type="entry name" value="Actin"/>
</dbReference>
<keyword evidence="2" id="KW-0963">Cytoplasm</keyword>
<dbReference type="PRINTS" id="PR00190">
    <property type="entry name" value="ACTIN"/>
</dbReference>
<dbReference type="FunFam" id="3.30.420.40:FF:000148">
    <property type="entry name" value="Actin, alpha skeletal muscle"/>
    <property type="match status" value="1"/>
</dbReference>
<evidence type="ECO:0000256" key="3">
    <source>
        <dbReference type="ARBA" id="ARBA00022741"/>
    </source>
</evidence>